<protein>
    <submittedName>
        <fullName evidence="1">Uncharacterized protein</fullName>
    </submittedName>
</protein>
<name>A0A1V4FIV7_LIMRT</name>
<comment type="caution">
    <text evidence="1">The sequence shown here is derived from an EMBL/GenBank/DDBJ whole genome shotgun (WGS) entry which is preliminary data.</text>
</comment>
<gene>
    <name evidence="1" type="ORF">B5D07_10110</name>
</gene>
<sequence>MKIVLVQPTSESPSYLKRDYWDVVNTENPLELYHFIENLSTMCCEYELFDSFQDAKDYLCGINSTKHYKQMMWGKLDCLWSKAKTFNWAVA</sequence>
<proteinExistence type="predicted"/>
<reference evidence="1 2" key="1">
    <citation type="submission" date="2017-03" db="EMBL/GenBank/DDBJ databases">
        <title>Antibiotic resistance of probiotic microorganisms.</title>
        <authorList>
            <person name="Sanudo A.I."/>
            <person name="Olivares M."/>
            <person name="Banuelos O."/>
        </authorList>
    </citation>
    <scope>NUCLEOTIDE SEQUENCE [LARGE SCALE GENOMIC DNA]</scope>
    <source>
        <strain evidence="1 2">CECT8605</strain>
    </source>
</reference>
<dbReference type="EMBL" id="MWVS01000120">
    <property type="protein sequence ID" value="OPG87605.1"/>
    <property type="molecule type" value="Genomic_DNA"/>
</dbReference>
<evidence type="ECO:0000313" key="1">
    <source>
        <dbReference type="EMBL" id="OPG87605.1"/>
    </source>
</evidence>
<organism evidence="1 2">
    <name type="scientific">Limosilactobacillus reuteri</name>
    <name type="common">Lactobacillus reuteri</name>
    <dbReference type="NCBI Taxonomy" id="1598"/>
    <lineage>
        <taxon>Bacteria</taxon>
        <taxon>Bacillati</taxon>
        <taxon>Bacillota</taxon>
        <taxon>Bacilli</taxon>
        <taxon>Lactobacillales</taxon>
        <taxon>Lactobacillaceae</taxon>
        <taxon>Limosilactobacillus</taxon>
    </lineage>
</organism>
<dbReference type="AlphaFoldDB" id="A0A1V4FIV7"/>
<dbReference type="Proteomes" id="UP000189795">
    <property type="component" value="Unassembled WGS sequence"/>
</dbReference>
<accession>A0A1V4FIV7</accession>
<evidence type="ECO:0000313" key="2">
    <source>
        <dbReference type="Proteomes" id="UP000189795"/>
    </source>
</evidence>